<dbReference type="Gene3D" id="3.30.565.10">
    <property type="entry name" value="Histidine kinase-like ATPase, C-terminal domain"/>
    <property type="match status" value="1"/>
</dbReference>
<dbReference type="EC" id="2.7.13.3" evidence="2"/>
<gene>
    <name evidence="5" type="ORF">JK629_03225</name>
</gene>
<dbReference type="Pfam" id="PF02518">
    <property type="entry name" value="HATPase_c"/>
    <property type="match status" value="1"/>
</dbReference>
<evidence type="ECO:0000259" key="4">
    <source>
        <dbReference type="PROSITE" id="PS50109"/>
    </source>
</evidence>
<name>A0ABX7DUR9_9FLAO</name>
<dbReference type="SMART" id="SM00387">
    <property type="entry name" value="HATPase_c"/>
    <property type="match status" value="1"/>
</dbReference>
<organism evidence="5 6">
    <name type="scientific">Aequorivita iocasae</name>
    <dbReference type="NCBI Taxonomy" id="2803865"/>
    <lineage>
        <taxon>Bacteria</taxon>
        <taxon>Pseudomonadati</taxon>
        <taxon>Bacteroidota</taxon>
        <taxon>Flavobacteriia</taxon>
        <taxon>Flavobacteriales</taxon>
        <taxon>Flavobacteriaceae</taxon>
        <taxon>Aequorivita</taxon>
    </lineage>
</organism>
<evidence type="ECO:0000313" key="6">
    <source>
        <dbReference type="Proteomes" id="UP000629420"/>
    </source>
</evidence>
<evidence type="ECO:0000256" key="1">
    <source>
        <dbReference type="ARBA" id="ARBA00000085"/>
    </source>
</evidence>
<evidence type="ECO:0000256" key="3">
    <source>
        <dbReference type="ARBA" id="ARBA00022553"/>
    </source>
</evidence>
<dbReference type="RefSeq" id="WP_202337198.1">
    <property type="nucleotide sequence ID" value="NZ_CP068439.1"/>
</dbReference>
<dbReference type="Pfam" id="PF00512">
    <property type="entry name" value="HisKA"/>
    <property type="match status" value="1"/>
</dbReference>
<comment type="catalytic activity">
    <reaction evidence="1">
        <text>ATP + protein L-histidine = ADP + protein N-phospho-L-histidine.</text>
        <dbReference type="EC" id="2.7.13.3"/>
    </reaction>
</comment>
<dbReference type="EMBL" id="CP068439">
    <property type="protein sequence ID" value="QQX77297.1"/>
    <property type="molecule type" value="Genomic_DNA"/>
</dbReference>
<evidence type="ECO:0000313" key="5">
    <source>
        <dbReference type="EMBL" id="QQX77297.1"/>
    </source>
</evidence>
<dbReference type="CDD" id="cd00082">
    <property type="entry name" value="HisKA"/>
    <property type="match status" value="1"/>
</dbReference>
<proteinExistence type="predicted"/>
<dbReference type="InterPro" id="IPR003594">
    <property type="entry name" value="HATPase_dom"/>
</dbReference>
<protein>
    <recommendedName>
        <fullName evidence="2">histidine kinase</fullName>
        <ecNumber evidence="2">2.7.13.3</ecNumber>
    </recommendedName>
</protein>
<dbReference type="PANTHER" id="PTHR43065:SF42">
    <property type="entry name" value="TWO-COMPONENT SENSOR PPRA"/>
    <property type="match status" value="1"/>
</dbReference>
<dbReference type="SUPFAM" id="SSF55874">
    <property type="entry name" value="ATPase domain of HSP90 chaperone/DNA topoisomerase II/histidine kinase"/>
    <property type="match status" value="1"/>
</dbReference>
<dbReference type="InterPro" id="IPR036097">
    <property type="entry name" value="HisK_dim/P_sf"/>
</dbReference>
<dbReference type="PROSITE" id="PS50109">
    <property type="entry name" value="HIS_KIN"/>
    <property type="match status" value="1"/>
</dbReference>
<reference evidence="5 6" key="1">
    <citation type="submission" date="2021-01" db="EMBL/GenBank/DDBJ databases">
        <title>Aequorivita sp. strain KX20305, a bacterium isolated from the sediment collected at a cold seep field in South China Sea.</title>
        <authorList>
            <person name="Zhang H."/>
            <person name="Li C."/>
        </authorList>
    </citation>
    <scope>NUCLEOTIDE SEQUENCE [LARGE SCALE GENOMIC DNA]</scope>
    <source>
        <strain evidence="5 6">KX20305</strain>
    </source>
</reference>
<evidence type="ECO:0000256" key="2">
    <source>
        <dbReference type="ARBA" id="ARBA00012438"/>
    </source>
</evidence>
<dbReference type="PANTHER" id="PTHR43065">
    <property type="entry name" value="SENSOR HISTIDINE KINASE"/>
    <property type="match status" value="1"/>
</dbReference>
<dbReference type="SUPFAM" id="SSF47384">
    <property type="entry name" value="Homodimeric domain of signal transducing histidine kinase"/>
    <property type="match status" value="1"/>
</dbReference>
<dbReference type="SMART" id="SM00388">
    <property type="entry name" value="HisKA"/>
    <property type="match status" value="1"/>
</dbReference>
<dbReference type="InterPro" id="IPR003661">
    <property type="entry name" value="HisK_dim/P_dom"/>
</dbReference>
<dbReference type="InterPro" id="IPR005467">
    <property type="entry name" value="His_kinase_dom"/>
</dbReference>
<dbReference type="Proteomes" id="UP000629420">
    <property type="component" value="Chromosome"/>
</dbReference>
<keyword evidence="5" id="KW-0808">Transferase</keyword>
<keyword evidence="3" id="KW-0597">Phosphoprotein</keyword>
<feature type="domain" description="Histidine kinase" evidence="4">
    <location>
        <begin position="154"/>
        <end position="363"/>
    </location>
</feature>
<dbReference type="Gene3D" id="1.10.287.130">
    <property type="match status" value="1"/>
</dbReference>
<dbReference type="CDD" id="cd00075">
    <property type="entry name" value="HATPase"/>
    <property type="match status" value="1"/>
</dbReference>
<accession>A0ABX7DUR9</accession>
<dbReference type="InterPro" id="IPR004358">
    <property type="entry name" value="Sig_transdc_His_kin-like_C"/>
</dbReference>
<dbReference type="GO" id="GO:0016301">
    <property type="term" value="F:kinase activity"/>
    <property type="evidence" value="ECO:0007669"/>
    <property type="project" value="UniProtKB-KW"/>
</dbReference>
<sequence>MTLEKNLKERIKELTCLYEVSSIIVNNDYKELDKTLFSIALSIRKSLQFSKYASVEISASPFHLISSPLPIKSVFIKSDIHIFNEPKGIIKIHYPANKYTKQDFLQEEKKLLKNVAINVGDLLERVAIREKEAFMKRKMERADRLGILGEITAGIAHELNTPLANILGFAELVKSKQPENSQITQDLDKIINSAIFSREVVKKLMFFACEMPQNMSEANIVPIIRDAINLLDPTFKKNNIHYKISLPQNEVLLRADTIQLTQVIFNLVLNAIYFSPAEGTIGISLKENRQEIVLKIADEGPGISPENLNKIFQPFFTTKPVGDGSGLGLSVVHGIIKGHGGTIDYKANQPTGAVFIITFPKKTLNHAAKGKHSDS</sequence>
<keyword evidence="5" id="KW-0418">Kinase</keyword>
<dbReference type="PRINTS" id="PR00344">
    <property type="entry name" value="BCTRLSENSOR"/>
</dbReference>
<dbReference type="InterPro" id="IPR036890">
    <property type="entry name" value="HATPase_C_sf"/>
</dbReference>
<keyword evidence="6" id="KW-1185">Reference proteome</keyword>